<dbReference type="Pfam" id="PF00528">
    <property type="entry name" value="BPD_transp_1"/>
    <property type="match status" value="1"/>
</dbReference>
<feature type="transmembrane region" description="Helical" evidence="7">
    <location>
        <begin position="102"/>
        <end position="123"/>
    </location>
</feature>
<keyword evidence="5 7" id="KW-1133">Transmembrane helix</keyword>
<dbReference type="Proteomes" id="UP000317371">
    <property type="component" value="Unassembled WGS sequence"/>
</dbReference>
<dbReference type="PANTHER" id="PTHR30465:SF0">
    <property type="entry name" value="OLIGOPEPTIDE TRANSPORT SYSTEM PERMEASE PROTEIN APPB"/>
    <property type="match status" value="1"/>
</dbReference>
<proteinExistence type="inferred from homology"/>
<dbReference type="PROSITE" id="PS50928">
    <property type="entry name" value="ABC_TM1"/>
    <property type="match status" value="1"/>
</dbReference>
<reference evidence="9 10" key="1">
    <citation type="submission" date="2019-06" db="EMBL/GenBank/DDBJ databases">
        <title>Genome sequence of Litorilinea aerophila BAA-2444.</title>
        <authorList>
            <person name="Maclea K.S."/>
            <person name="Maurais E.G."/>
            <person name="Iannazzi L.C."/>
        </authorList>
    </citation>
    <scope>NUCLEOTIDE SEQUENCE [LARGE SCALE GENOMIC DNA]</scope>
    <source>
        <strain evidence="9 10">ATCC BAA-2444</strain>
    </source>
</reference>
<protein>
    <submittedName>
        <fullName evidence="9">ABC transporter permease</fullName>
    </submittedName>
</protein>
<keyword evidence="3" id="KW-1003">Cell membrane</keyword>
<feature type="transmembrane region" description="Helical" evidence="7">
    <location>
        <begin position="307"/>
        <end position="333"/>
    </location>
</feature>
<comment type="similarity">
    <text evidence="7">Belongs to the binding-protein-dependent transport system permease family.</text>
</comment>
<evidence type="ECO:0000256" key="2">
    <source>
        <dbReference type="ARBA" id="ARBA00022448"/>
    </source>
</evidence>
<accession>A0A540VD42</accession>
<dbReference type="AlphaFoldDB" id="A0A540VD42"/>
<dbReference type="InterPro" id="IPR000515">
    <property type="entry name" value="MetI-like"/>
</dbReference>
<sequence>MTAYIIRRLVQAIPLLVVISMLVFGMISLAPGGPMSAFEENPNLTAEDLARLEEQLGLNKPVHERYLAWASRIIVGDWGYSNATRRPVLTEIGERLPNTLQLMLVSFVVTLLIAIPIGILSAIKQYSLFDHVATFFAFVGQAIPIFWFGLILIIVFNVILKNPVSPSAGFAWSHFLDCRDCAPLMPGGGMAPYGVDHPTLAQRIQHMILPVTMLALFGAGTYTRYMRGQMLEVIHLDYVRTARAKGLPEGKIIWRHAIKNAITPVVTIMALDLPSLFGGALFTETIFSWPGMGRLFFRSAQRVDFPLLMGIVMINAVLIILFNLLADIVYAFLDPRVRYE</sequence>
<evidence type="ECO:0000259" key="8">
    <source>
        <dbReference type="PROSITE" id="PS50928"/>
    </source>
</evidence>
<evidence type="ECO:0000256" key="1">
    <source>
        <dbReference type="ARBA" id="ARBA00004651"/>
    </source>
</evidence>
<dbReference type="RefSeq" id="WP_141611078.1">
    <property type="nucleotide sequence ID" value="NZ_VIGC02000021.1"/>
</dbReference>
<dbReference type="GO" id="GO:0055085">
    <property type="term" value="P:transmembrane transport"/>
    <property type="evidence" value="ECO:0007669"/>
    <property type="project" value="InterPro"/>
</dbReference>
<keyword evidence="2 7" id="KW-0813">Transport</keyword>
<keyword evidence="10" id="KW-1185">Reference proteome</keyword>
<dbReference type="CDD" id="cd06261">
    <property type="entry name" value="TM_PBP2"/>
    <property type="match status" value="1"/>
</dbReference>
<dbReference type="PANTHER" id="PTHR30465">
    <property type="entry name" value="INNER MEMBRANE ABC TRANSPORTER"/>
    <property type="match status" value="1"/>
</dbReference>
<feature type="transmembrane region" description="Helical" evidence="7">
    <location>
        <begin position="204"/>
        <end position="222"/>
    </location>
</feature>
<evidence type="ECO:0000256" key="4">
    <source>
        <dbReference type="ARBA" id="ARBA00022692"/>
    </source>
</evidence>
<feature type="transmembrane region" description="Helical" evidence="7">
    <location>
        <begin position="12"/>
        <end position="30"/>
    </location>
</feature>
<evidence type="ECO:0000256" key="3">
    <source>
        <dbReference type="ARBA" id="ARBA00022475"/>
    </source>
</evidence>
<dbReference type="EMBL" id="VIGC01000021">
    <property type="protein sequence ID" value="TQE94686.1"/>
    <property type="molecule type" value="Genomic_DNA"/>
</dbReference>
<comment type="subcellular location">
    <subcellularLocation>
        <location evidence="1 7">Cell membrane</location>
        <topology evidence="1 7">Multi-pass membrane protein</topology>
    </subcellularLocation>
</comment>
<dbReference type="InterPro" id="IPR035906">
    <property type="entry name" value="MetI-like_sf"/>
</dbReference>
<dbReference type="Pfam" id="PF19300">
    <property type="entry name" value="BPD_transp_1_N"/>
    <property type="match status" value="1"/>
</dbReference>
<keyword evidence="6 7" id="KW-0472">Membrane</keyword>
<dbReference type="Gene3D" id="1.10.3720.10">
    <property type="entry name" value="MetI-like"/>
    <property type="match status" value="1"/>
</dbReference>
<feature type="transmembrane region" description="Helical" evidence="7">
    <location>
        <begin position="135"/>
        <end position="160"/>
    </location>
</feature>
<comment type="caution">
    <text evidence="9">The sequence shown here is derived from an EMBL/GenBank/DDBJ whole genome shotgun (WGS) entry which is preliminary data.</text>
</comment>
<evidence type="ECO:0000313" key="9">
    <source>
        <dbReference type="EMBL" id="TQE94686.1"/>
    </source>
</evidence>
<dbReference type="OrthoDB" id="9772184at2"/>
<evidence type="ECO:0000313" key="10">
    <source>
        <dbReference type="Proteomes" id="UP000317371"/>
    </source>
</evidence>
<dbReference type="InterPro" id="IPR045621">
    <property type="entry name" value="BPD_transp_1_N"/>
</dbReference>
<organism evidence="9 10">
    <name type="scientific">Litorilinea aerophila</name>
    <dbReference type="NCBI Taxonomy" id="1204385"/>
    <lineage>
        <taxon>Bacteria</taxon>
        <taxon>Bacillati</taxon>
        <taxon>Chloroflexota</taxon>
        <taxon>Caldilineae</taxon>
        <taxon>Caldilineales</taxon>
        <taxon>Caldilineaceae</taxon>
        <taxon>Litorilinea</taxon>
    </lineage>
</organism>
<dbReference type="InParanoid" id="A0A540VD42"/>
<gene>
    <name evidence="9" type="ORF">FKZ61_15610</name>
</gene>
<dbReference type="GO" id="GO:0005886">
    <property type="term" value="C:plasma membrane"/>
    <property type="evidence" value="ECO:0007669"/>
    <property type="project" value="UniProtKB-SubCell"/>
</dbReference>
<name>A0A540VD42_9CHLR</name>
<dbReference type="SUPFAM" id="SSF161098">
    <property type="entry name" value="MetI-like"/>
    <property type="match status" value="1"/>
</dbReference>
<feature type="transmembrane region" description="Helical" evidence="7">
    <location>
        <begin position="261"/>
        <end position="287"/>
    </location>
</feature>
<keyword evidence="4 7" id="KW-0812">Transmembrane</keyword>
<evidence type="ECO:0000256" key="7">
    <source>
        <dbReference type="RuleBase" id="RU363032"/>
    </source>
</evidence>
<evidence type="ECO:0000256" key="6">
    <source>
        <dbReference type="ARBA" id="ARBA00023136"/>
    </source>
</evidence>
<evidence type="ECO:0000256" key="5">
    <source>
        <dbReference type="ARBA" id="ARBA00022989"/>
    </source>
</evidence>
<feature type="domain" description="ABC transmembrane type-1" evidence="8">
    <location>
        <begin position="96"/>
        <end position="330"/>
    </location>
</feature>